<dbReference type="Pfam" id="PF00059">
    <property type="entry name" value="Lectin_C"/>
    <property type="match status" value="1"/>
</dbReference>
<keyword evidence="3" id="KW-1185">Reference proteome</keyword>
<dbReference type="SMART" id="SM00034">
    <property type="entry name" value="CLECT"/>
    <property type="match status" value="1"/>
</dbReference>
<dbReference type="SUPFAM" id="SSF56436">
    <property type="entry name" value="C-type lectin-like"/>
    <property type="match status" value="2"/>
</dbReference>
<dbReference type="InterPro" id="IPR016186">
    <property type="entry name" value="C-type_lectin-like/link_sf"/>
</dbReference>
<feature type="non-terminal residue" evidence="2">
    <location>
        <position position="273"/>
    </location>
</feature>
<dbReference type="AlphaFoldDB" id="A0AA36CNG6"/>
<dbReference type="PANTHER" id="PTHR22803">
    <property type="entry name" value="MANNOSE, PHOSPHOLIPASE, LECTIN RECEPTOR RELATED"/>
    <property type="match status" value="1"/>
</dbReference>
<feature type="domain" description="C-type lectin" evidence="1">
    <location>
        <begin position="128"/>
        <end position="268"/>
    </location>
</feature>
<proteinExistence type="predicted"/>
<reference evidence="2" key="1">
    <citation type="submission" date="2023-06" db="EMBL/GenBank/DDBJ databases">
        <authorList>
            <person name="Delattre M."/>
        </authorList>
    </citation>
    <scope>NUCLEOTIDE SEQUENCE</scope>
    <source>
        <strain evidence="2">AF72</strain>
    </source>
</reference>
<dbReference type="InterPro" id="IPR050111">
    <property type="entry name" value="C-type_lectin/snaclec_domain"/>
</dbReference>
<dbReference type="Proteomes" id="UP001177023">
    <property type="component" value="Unassembled WGS sequence"/>
</dbReference>
<dbReference type="InterPro" id="IPR016187">
    <property type="entry name" value="CTDL_fold"/>
</dbReference>
<dbReference type="EMBL" id="CATQJA010002547">
    <property type="protein sequence ID" value="CAJ0571207.1"/>
    <property type="molecule type" value="Genomic_DNA"/>
</dbReference>
<sequence>MEHCENFNHFGASISNGFDNLSMMNQARKQIIDHTEWVWLGGYFDGKRVIWKDGVNSTYRNFAAADQPAGHIVANLKDGSWDTVRHGNYPVACVGLKTPTRCTSTEFIGEPVPPCDPEWLYAPSTKGCYKLIGDFAGFQWAAARDRCLAMDADLASIHSDEENRIVASVAQQYSPVSLQTPYYNYGGTWIGAKTADPKTNDFQWSDGTKFGYTNWTPGRPSTNVEPHLYVLMVTARFNYTKEPFINYSLYLNRWTNVRETDCYTAVCKKRARY</sequence>
<dbReference type="InterPro" id="IPR001304">
    <property type="entry name" value="C-type_lectin-like"/>
</dbReference>
<protein>
    <recommendedName>
        <fullName evidence="1">C-type lectin domain-containing protein</fullName>
    </recommendedName>
</protein>
<accession>A0AA36CNG6</accession>
<name>A0AA36CNG6_9BILA</name>
<evidence type="ECO:0000313" key="2">
    <source>
        <dbReference type="EMBL" id="CAJ0571207.1"/>
    </source>
</evidence>
<dbReference type="Gene3D" id="3.10.100.10">
    <property type="entry name" value="Mannose-Binding Protein A, subunit A"/>
    <property type="match status" value="2"/>
</dbReference>
<evidence type="ECO:0000259" key="1">
    <source>
        <dbReference type="PROSITE" id="PS50041"/>
    </source>
</evidence>
<organism evidence="2 3">
    <name type="scientific">Mesorhabditis spiculigera</name>
    <dbReference type="NCBI Taxonomy" id="96644"/>
    <lineage>
        <taxon>Eukaryota</taxon>
        <taxon>Metazoa</taxon>
        <taxon>Ecdysozoa</taxon>
        <taxon>Nematoda</taxon>
        <taxon>Chromadorea</taxon>
        <taxon>Rhabditida</taxon>
        <taxon>Rhabditina</taxon>
        <taxon>Rhabditomorpha</taxon>
        <taxon>Rhabditoidea</taxon>
        <taxon>Rhabditidae</taxon>
        <taxon>Mesorhabditinae</taxon>
        <taxon>Mesorhabditis</taxon>
    </lineage>
</organism>
<gene>
    <name evidence="2" type="ORF">MSPICULIGERA_LOCUS9626</name>
</gene>
<comment type="caution">
    <text evidence="2">The sequence shown here is derived from an EMBL/GenBank/DDBJ whole genome shotgun (WGS) entry which is preliminary data.</text>
</comment>
<dbReference type="CDD" id="cd00037">
    <property type="entry name" value="CLECT"/>
    <property type="match status" value="1"/>
</dbReference>
<dbReference type="PROSITE" id="PS50041">
    <property type="entry name" value="C_TYPE_LECTIN_2"/>
    <property type="match status" value="1"/>
</dbReference>
<evidence type="ECO:0000313" key="3">
    <source>
        <dbReference type="Proteomes" id="UP001177023"/>
    </source>
</evidence>